<feature type="domain" description="N-acetyltransferase" evidence="3">
    <location>
        <begin position="6"/>
        <end position="138"/>
    </location>
</feature>
<keyword evidence="1 4" id="KW-0808">Transferase</keyword>
<dbReference type="GO" id="GO:0005737">
    <property type="term" value="C:cytoplasm"/>
    <property type="evidence" value="ECO:0007669"/>
    <property type="project" value="TreeGrafter"/>
</dbReference>
<evidence type="ECO:0000256" key="1">
    <source>
        <dbReference type="ARBA" id="ARBA00022679"/>
    </source>
</evidence>
<evidence type="ECO:0000313" key="4">
    <source>
        <dbReference type="EMBL" id="VEN72756.1"/>
    </source>
</evidence>
<evidence type="ECO:0000256" key="2">
    <source>
        <dbReference type="ARBA" id="ARBA00023315"/>
    </source>
</evidence>
<dbReference type="Pfam" id="PF13673">
    <property type="entry name" value="Acetyltransf_10"/>
    <property type="match status" value="1"/>
</dbReference>
<dbReference type="EMBL" id="CAACVI010000001">
    <property type="protein sequence ID" value="VEN72756.1"/>
    <property type="molecule type" value="Genomic_DNA"/>
</dbReference>
<dbReference type="PANTHER" id="PTHR43626:SF4">
    <property type="entry name" value="GCN5-RELATED N-ACETYLTRANSFERASE 2, CHLOROPLASTIC"/>
    <property type="match status" value="1"/>
</dbReference>
<dbReference type="Gene3D" id="3.40.630.30">
    <property type="match status" value="1"/>
</dbReference>
<evidence type="ECO:0000259" key="3">
    <source>
        <dbReference type="PROSITE" id="PS51186"/>
    </source>
</evidence>
<sequence>MLIIIKELKSPTPKQREEIAAIYLENGWWDEKNENPDLVSGIVSGSHCFVIAEFQGRIVGMGRAISDGASDAYIQDMAVQSGFKRKGVGTQILKKITSRIQSDGIGWIGLIAEKGSSRFYSGQGFEIFRDASPMLLKK</sequence>
<reference evidence="4" key="1">
    <citation type="submission" date="2019-01" db="EMBL/GenBank/DDBJ databases">
        <authorList>
            <consortium name="Genoscope - CEA"/>
            <person name="William W."/>
        </authorList>
    </citation>
    <scope>NUCLEOTIDE SEQUENCE</scope>
    <source>
        <strain evidence="4">CR-1</strain>
    </source>
</reference>
<organism evidence="4">
    <name type="scientific">uncultured Desulfobacteraceae bacterium</name>
    <dbReference type="NCBI Taxonomy" id="218296"/>
    <lineage>
        <taxon>Bacteria</taxon>
        <taxon>Pseudomonadati</taxon>
        <taxon>Thermodesulfobacteriota</taxon>
        <taxon>Desulfobacteria</taxon>
        <taxon>Desulfobacterales</taxon>
        <taxon>Desulfobacteraceae</taxon>
        <taxon>environmental samples</taxon>
    </lineage>
</organism>
<dbReference type="InterPro" id="IPR045039">
    <property type="entry name" value="NSI-like"/>
</dbReference>
<accession>A0A484HBW3</accession>
<dbReference type="SUPFAM" id="SSF55729">
    <property type="entry name" value="Acyl-CoA N-acyltransferases (Nat)"/>
    <property type="match status" value="1"/>
</dbReference>
<dbReference type="PROSITE" id="PS51186">
    <property type="entry name" value="GNAT"/>
    <property type="match status" value="1"/>
</dbReference>
<dbReference type="GO" id="GO:0008080">
    <property type="term" value="F:N-acetyltransferase activity"/>
    <property type="evidence" value="ECO:0007669"/>
    <property type="project" value="InterPro"/>
</dbReference>
<dbReference type="PANTHER" id="PTHR43626">
    <property type="entry name" value="ACYL-COA N-ACYLTRANSFERASE"/>
    <property type="match status" value="1"/>
</dbReference>
<name>A0A484HBW3_9BACT</name>
<dbReference type="CDD" id="cd04301">
    <property type="entry name" value="NAT_SF"/>
    <property type="match status" value="1"/>
</dbReference>
<dbReference type="AlphaFoldDB" id="A0A484HBW3"/>
<gene>
    <name evidence="4" type="ORF">EPICR_10255</name>
</gene>
<dbReference type="InterPro" id="IPR000182">
    <property type="entry name" value="GNAT_dom"/>
</dbReference>
<proteinExistence type="predicted"/>
<dbReference type="InterPro" id="IPR016181">
    <property type="entry name" value="Acyl_CoA_acyltransferase"/>
</dbReference>
<keyword evidence="2" id="KW-0012">Acyltransferase</keyword>
<protein>
    <submittedName>
        <fullName evidence="4">GNAT family N-acetyltransferase</fullName>
    </submittedName>
</protein>